<protein>
    <submittedName>
        <fullName evidence="2">Uncharacterized protein</fullName>
    </submittedName>
</protein>
<keyword evidence="3" id="KW-1185">Reference proteome</keyword>
<reference evidence="2 3" key="1">
    <citation type="journal article" date="2019" name="Plant Biotechnol. J.">
        <title>The red bayberry genome and genetic basis of sex determination.</title>
        <authorList>
            <person name="Jia H.M."/>
            <person name="Jia H.J."/>
            <person name="Cai Q.L."/>
            <person name="Wang Y."/>
            <person name="Zhao H.B."/>
            <person name="Yang W.F."/>
            <person name="Wang G.Y."/>
            <person name="Li Y.H."/>
            <person name="Zhan D.L."/>
            <person name="Shen Y.T."/>
            <person name="Niu Q.F."/>
            <person name="Chang L."/>
            <person name="Qiu J."/>
            <person name="Zhao L."/>
            <person name="Xie H.B."/>
            <person name="Fu W.Y."/>
            <person name="Jin J."/>
            <person name="Li X.W."/>
            <person name="Jiao Y."/>
            <person name="Zhou C.C."/>
            <person name="Tu T."/>
            <person name="Chai C.Y."/>
            <person name="Gao J.L."/>
            <person name="Fan L.J."/>
            <person name="van de Weg E."/>
            <person name="Wang J.Y."/>
            <person name="Gao Z.S."/>
        </authorList>
    </citation>
    <scope>NUCLEOTIDE SEQUENCE [LARGE SCALE GENOMIC DNA]</scope>
    <source>
        <tissue evidence="2">Leaves</tissue>
    </source>
</reference>
<sequence length="140" mass="15908">MGISRPRQRQRRDEDASGPSEVLICVMLRQMVKKERNQKVSRNTIRRLCVLWDFQNEDDEWVKKAVATPSQEIQEEAAEEEEAEEEDPEEVEPVTEDRADDEIPVPPLHTTPAVGRSAAFGSHATRLALLEASVSDLKEQ</sequence>
<proteinExistence type="predicted"/>
<feature type="compositionally biased region" description="Acidic residues" evidence="1">
    <location>
        <begin position="73"/>
        <end position="103"/>
    </location>
</feature>
<evidence type="ECO:0000256" key="1">
    <source>
        <dbReference type="SAM" id="MobiDB-lite"/>
    </source>
</evidence>
<dbReference type="Proteomes" id="UP000516437">
    <property type="component" value="Unassembled WGS sequence"/>
</dbReference>
<feature type="region of interest" description="Disordered" evidence="1">
    <location>
        <begin position="65"/>
        <end position="117"/>
    </location>
</feature>
<name>A0A6A1UK44_9ROSI</name>
<evidence type="ECO:0000313" key="3">
    <source>
        <dbReference type="Proteomes" id="UP000516437"/>
    </source>
</evidence>
<gene>
    <name evidence="2" type="ORF">CJ030_MR0G006724</name>
</gene>
<dbReference type="AlphaFoldDB" id="A0A6A1UK44"/>
<dbReference type="EMBL" id="RXIC02000140">
    <property type="protein sequence ID" value="KAB1200639.1"/>
    <property type="molecule type" value="Genomic_DNA"/>
</dbReference>
<accession>A0A6A1UK44</accession>
<feature type="region of interest" description="Disordered" evidence="1">
    <location>
        <begin position="1"/>
        <end position="20"/>
    </location>
</feature>
<evidence type="ECO:0000313" key="2">
    <source>
        <dbReference type="EMBL" id="KAB1200639.1"/>
    </source>
</evidence>
<organism evidence="2 3">
    <name type="scientific">Morella rubra</name>
    <name type="common">Chinese bayberry</name>
    <dbReference type="NCBI Taxonomy" id="262757"/>
    <lineage>
        <taxon>Eukaryota</taxon>
        <taxon>Viridiplantae</taxon>
        <taxon>Streptophyta</taxon>
        <taxon>Embryophyta</taxon>
        <taxon>Tracheophyta</taxon>
        <taxon>Spermatophyta</taxon>
        <taxon>Magnoliopsida</taxon>
        <taxon>eudicotyledons</taxon>
        <taxon>Gunneridae</taxon>
        <taxon>Pentapetalae</taxon>
        <taxon>rosids</taxon>
        <taxon>fabids</taxon>
        <taxon>Fagales</taxon>
        <taxon>Myricaceae</taxon>
        <taxon>Morella</taxon>
    </lineage>
</organism>
<feature type="compositionally biased region" description="Basic residues" evidence="1">
    <location>
        <begin position="1"/>
        <end position="10"/>
    </location>
</feature>
<comment type="caution">
    <text evidence="2">The sequence shown here is derived from an EMBL/GenBank/DDBJ whole genome shotgun (WGS) entry which is preliminary data.</text>
</comment>
<dbReference type="OrthoDB" id="848707at2759"/>